<gene>
    <name evidence="3" type="ORF">CXZ10_10790</name>
</gene>
<dbReference type="Pfam" id="PF03795">
    <property type="entry name" value="YCII"/>
    <property type="match status" value="1"/>
</dbReference>
<comment type="similarity">
    <text evidence="1">Belongs to the YciI family.</text>
</comment>
<dbReference type="Proteomes" id="UP000233491">
    <property type="component" value="Unassembled WGS sequence"/>
</dbReference>
<dbReference type="EMBL" id="PJNW01000007">
    <property type="protein sequence ID" value="PKR89230.1"/>
    <property type="molecule type" value="Genomic_DNA"/>
</dbReference>
<name>A0A1I4UI97_9HYPH</name>
<dbReference type="InterPro" id="IPR011008">
    <property type="entry name" value="Dimeric_a/b-barrel"/>
</dbReference>
<organism evidence="3 4">
    <name type="scientific">Pleomorphomonas diazotrophica</name>
    <dbReference type="NCBI Taxonomy" id="1166257"/>
    <lineage>
        <taxon>Bacteria</taxon>
        <taxon>Pseudomonadati</taxon>
        <taxon>Pseudomonadota</taxon>
        <taxon>Alphaproteobacteria</taxon>
        <taxon>Hyphomicrobiales</taxon>
        <taxon>Pleomorphomonadaceae</taxon>
        <taxon>Pleomorphomonas</taxon>
    </lineage>
</organism>
<dbReference type="OrthoDB" id="9807535at2"/>
<dbReference type="SUPFAM" id="SSF54909">
    <property type="entry name" value="Dimeric alpha+beta barrel"/>
    <property type="match status" value="1"/>
</dbReference>
<dbReference type="PANTHER" id="PTHR35174:SF3">
    <property type="entry name" value="BLL7171 PROTEIN"/>
    <property type="match status" value="1"/>
</dbReference>
<evidence type="ECO:0000259" key="2">
    <source>
        <dbReference type="Pfam" id="PF03795"/>
    </source>
</evidence>
<evidence type="ECO:0000256" key="1">
    <source>
        <dbReference type="ARBA" id="ARBA00007689"/>
    </source>
</evidence>
<proteinExistence type="inferred from homology"/>
<dbReference type="Gene3D" id="3.30.70.1060">
    <property type="entry name" value="Dimeric alpha+beta barrel"/>
    <property type="match status" value="1"/>
</dbReference>
<dbReference type="PANTHER" id="PTHR35174">
    <property type="entry name" value="BLL7171 PROTEIN-RELATED"/>
    <property type="match status" value="1"/>
</dbReference>
<comment type="caution">
    <text evidence="3">The sequence shown here is derived from an EMBL/GenBank/DDBJ whole genome shotgun (WGS) entry which is preliminary data.</text>
</comment>
<feature type="domain" description="YCII-related" evidence="2">
    <location>
        <begin position="1"/>
        <end position="107"/>
    </location>
</feature>
<evidence type="ECO:0000313" key="4">
    <source>
        <dbReference type="Proteomes" id="UP000233491"/>
    </source>
</evidence>
<dbReference type="InterPro" id="IPR005545">
    <property type="entry name" value="YCII"/>
</dbReference>
<keyword evidence="4" id="KW-1185">Reference proteome</keyword>
<evidence type="ECO:0000313" key="3">
    <source>
        <dbReference type="EMBL" id="PKR89230.1"/>
    </source>
</evidence>
<dbReference type="RefSeq" id="WP_101289237.1">
    <property type="nucleotide sequence ID" value="NZ_FOUQ01000008.1"/>
</dbReference>
<dbReference type="AlphaFoldDB" id="A0A1I4UI97"/>
<protein>
    <submittedName>
        <fullName evidence="3">Transcription initiation protein</fullName>
    </submittedName>
</protein>
<sequence>MQYLLIISHDADFQPTESLVGDIFGWIEDTTARGKRIAGKPLQPADTAQTIRIRDGKEQIVSGPFSDSAEQMCAFELVDCRDQDEALELARRHPMATAATIEVRPVWMERESE</sequence>
<reference evidence="3 4" key="1">
    <citation type="submission" date="2017-12" db="EMBL/GenBank/DDBJ databases">
        <title>Anaerobic carbon monoxide metabolism by Pleomorphomonas carboxyditropha sp. nov., a new mesophilic hydrogenogenic carboxidotroph.</title>
        <authorList>
            <person name="Esquivel-Elizondo S."/>
            <person name="Krajmalnik-Brown R."/>
        </authorList>
    </citation>
    <scope>NUCLEOTIDE SEQUENCE [LARGE SCALE GENOMIC DNA]</scope>
    <source>
        <strain evidence="3 4">R5-392</strain>
    </source>
</reference>
<accession>A0A1I4UI97</accession>